<accession>A0ABS9SPQ9</accession>
<reference evidence="2 3" key="1">
    <citation type="submission" date="2022-02" db="EMBL/GenBank/DDBJ databases">
        <authorList>
            <person name="Min J."/>
        </authorList>
    </citation>
    <scope>NUCLEOTIDE SEQUENCE [LARGE SCALE GENOMIC DNA]</scope>
    <source>
        <strain evidence="2 3">GR10-1</strain>
    </source>
</reference>
<dbReference type="Proteomes" id="UP001202248">
    <property type="component" value="Unassembled WGS sequence"/>
</dbReference>
<proteinExistence type="predicted"/>
<protein>
    <submittedName>
        <fullName evidence="2">DUF4143 domain-containing protein</fullName>
    </submittedName>
</protein>
<name>A0ABS9SPQ9_9BACT</name>
<dbReference type="EMBL" id="JAKWBL010000004">
    <property type="protein sequence ID" value="MCH5600398.1"/>
    <property type="molecule type" value="Genomic_DNA"/>
</dbReference>
<gene>
    <name evidence="2" type="ORF">MKP09_21995</name>
</gene>
<dbReference type="RefSeq" id="WP_240832527.1">
    <property type="nucleotide sequence ID" value="NZ_JAKWBL010000004.1"/>
</dbReference>
<dbReference type="SUPFAM" id="SSF46785">
    <property type="entry name" value="Winged helix' DNA-binding domain"/>
    <property type="match status" value="1"/>
</dbReference>
<evidence type="ECO:0000313" key="3">
    <source>
        <dbReference type="Proteomes" id="UP001202248"/>
    </source>
</evidence>
<feature type="domain" description="DUF4143" evidence="1">
    <location>
        <begin position="1"/>
        <end position="98"/>
    </location>
</feature>
<evidence type="ECO:0000313" key="2">
    <source>
        <dbReference type="EMBL" id="MCH5600398.1"/>
    </source>
</evidence>
<dbReference type="PANTHER" id="PTHR43566">
    <property type="entry name" value="CONSERVED PROTEIN"/>
    <property type="match status" value="1"/>
</dbReference>
<dbReference type="Pfam" id="PF13635">
    <property type="entry name" value="DUF4143"/>
    <property type="match status" value="1"/>
</dbReference>
<dbReference type="PANTHER" id="PTHR43566:SF1">
    <property type="entry name" value="AAA+ ATPASE DOMAIN-CONTAINING PROTEIN"/>
    <property type="match status" value="1"/>
</dbReference>
<dbReference type="InterPro" id="IPR025420">
    <property type="entry name" value="DUF4143"/>
</dbReference>
<keyword evidence="3" id="KW-1185">Reference proteome</keyword>
<organism evidence="2 3">
    <name type="scientific">Niabella ginsengisoli</name>
    <dbReference type="NCBI Taxonomy" id="522298"/>
    <lineage>
        <taxon>Bacteria</taxon>
        <taxon>Pseudomonadati</taxon>
        <taxon>Bacteroidota</taxon>
        <taxon>Chitinophagia</taxon>
        <taxon>Chitinophagales</taxon>
        <taxon>Chitinophagaceae</taxon>
        <taxon>Niabella</taxon>
    </lineage>
</organism>
<dbReference type="InterPro" id="IPR036390">
    <property type="entry name" value="WH_DNA-bd_sf"/>
</dbReference>
<comment type="caution">
    <text evidence="2">The sequence shown here is derived from an EMBL/GenBank/DDBJ whole genome shotgun (WGS) entry which is preliminary data.</text>
</comment>
<sequence length="102" mass="11902">MALQLGNEVSYNELAKLIGVDKNTIATYIDLLQKAYVIFRLGSFSRNLRNEIKTNQKIYFLDTGIRNTVLNNFTPLDLRQDKGALWENFLIAERQKKYVMKK</sequence>
<evidence type="ECO:0000259" key="1">
    <source>
        <dbReference type="Pfam" id="PF13635"/>
    </source>
</evidence>